<reference evidence="2" key="1">
    <citation type="submission" date="2018-05" db="EMBL/GenBank/DDBJ databases">
        <authorList>
            <person name="Lanie J.A."/>
            <person name="Ng W.-L."/>
            <person name="Kazmierczak K.M."/>
            <person name="Andrzejewski T.M."/>
            <person name="Davidsen T.M."/>
            <person name="Wayne K.J."/>
            <person name="Tettelin H."/>
            <person name="Glass J.I."/>
            <person name="Rusch D."/>
            <person name="Podicherti R."/>
            <person name="Tsui H.-C.T."/>
            <person name="Winkler M.E."/>
        </authorList>
    </citation>
    <scope>NUCLEOTIDE SEQUENCE</scope>
</reference>
<name>A0A381PZC3_9ZZZZ</name>
<gene>
    <name evidence="2" type="ORF">METZ01_LOCUS24161</name>
</gene>
<dbReference type="Gene3D" id="3.20.20.140">
    <property type="entry name" value="Metal-dependent hydrolases"/>
    <property type="match status" value="1"/>
</dbReference>
<dbReference type="SUPFAM" id="SSF51338">
    <property type="entry name" value="Composite domain of metallo-dependent hydrolases"/>
    <property type="match status" value="1"/>
</dbReference>
<dbReference type="InterPro" id="IPR050378">
    <property type="entry name" value="Metallo-dep_Hydrolases_sf"/>
</dbReference>
<protein>
    <recommendedName>
        <fullName evidence="1">Amidohydrolase 3 domain-containing protein</fullName>
    </recommendedName>
</protein>
<dbReference type="GO" id="GO:0016812">
    <property type="term" value="F:hydrolase activity, acting on carbon-nitrogen (but not peptide) bonds, in cyclic amides"/>
    <property type="evidence" value="ECO:0007669"/>
    <property type="project" value="TreeGrafter"/>
</dbReference>
<accession>A0A381PZC3</accession>
<organism evidence="2">
    <name type="scientific">marine metagenome</name>
    <dbReference type="NCBI Taxonomy" id="408172"/>
    <lineage>
        <taxon>unclassified sequences</taxon>
        <taxon>metagenomes</taxon>
        <taxon>ecological metagenomes</taxon>
    </lineage>
</organism>
<dbReference type="Pfam" id="PF07969">
    <property type="entry name" value="Amidohydro_3"/>
    <property type="match status" value="1"/>
</dbReference>
<dbReference type="SUPFAM" id="SSF51556">
    <property type="entry name" value="Metallo-dependent hydrolases"/>
    <property type="match status" value="1"/>
</dbReference>
<sequence>MGTEYDVHIKNGTIVDGTRVPRFQGDMWIKDGRIARIGGRPDGVAEQVVDADGAIVAPGFIDLHTHYDAQIRWDPYCSISSWHGVTSVVLGNCGFGFAPCKPDFRERSMLTMVRTEAIPLASMQEGLLPHWDWETIPEYLDSLDRAPKGVNCLQYMPTASLMIYVMGLEEAKTRPATNAEQKEMQRLLHEGMDAGLCGFSIQRLGPNSTQADFDGSPMVTDTMVDDDIFCLAEVLAERDEGFIQLTQATSSNPNDPDDLAFKLKLAEICKRPIIDNVVPVSQRNPRTHQERLEWIQKAQEEGLRIFGQAATLRTGFAFSLDEWNLYDSSPAWREATTGTIPEKIQKMKDPALRERIKAEQDEANTLFTQTQIAVGGPAHRLVVQGVNRREDMQRYVGKSLGAIAEEEGKHYIDVMLDLSIMTDLKTEFLGEGPEWNVDHMAGAITESPYTVPGVSDGGAHTKFFTGGAWTTDYLAWMVRETEAITLEEAHFRGSTLAAHAGGLQDRGMLREGAPADVIVYDLEELSIEPEWIGEAVYDLPGGEWRRVQHANGYRNIFVNGVETFRDGECTGATPGTLLRHGRG</sequence>
<dbReference type="PANTHER" id="PTHR11647">
    <property type="entry name" value="HYDRANTOINASE/DIHYDROPYRIMIDINASE FAMILY MEMBER"/>
    <property type="match status" value="1"/>
</dbReference>
<dbReference type="AlphaFoldDB" id="A0A381PZC3"/>
<evidence type="ECO:0000259" key="1">
    <source>
        <dbReference type="Pfam" id="PF07969"/>
    </source>
</evidence>
<proteinExistence type="predicted"/>
<dbReference type="EMBL" id="UINC01001116">
    <property type="protein sequence ID" value="SUZ71307.1"/>
    <property type="molecule type" value="Genomic_DNA"/>
</dbReference>
<evidence type="ECO:0000313" key="2">
    <source>
        <dbReference type="EMBL" id="SUZ71307.1"/>
    </source>
</evidence>
<dbReference type="Gene3D" id="2.30.40.10">
    <property type="entry name" value="Urease, subunit C, domain 1"/>
    <property type="match status" value="1"/>
</dbReference>
<dbReference type="InterPro" id="IPR011059">
    <property type="entry name" value="Metal-dep_hydrolase_composite"/>
</dbReference>
<dbReference type="InterPro" id="IPR013108">
    <property type="entry name" value="Amidohydro_3"/>
</dbReference>
<dbReference type="InterPro" id="IPR032466">
    <property type="entry name" value="Metal_Hydrolase"/>
</dbReference>
<dbReference type="GO" id="GO:0005829">
    <property type="term" value="C:cytosol"/>
    <property type="evidence" value="ECO:0007669"/>
    <property type="project" value="TreeGrafter"/>
</dbReference>
<feature type="domain" description="Amidohydrolase 3" evidence="1">
    <location>
        <begin position="47"/>
        <end position="534"/>
    </location>
</feature>
<dbReference type="PANTHER" id="PTHR11647:SF1">
    <property type="entry name" value="COLLAPSIN RESPONSE MEDIATOR PROTEIN"/>
    <property type="match status" value="1"/>
</dbReference>